<name>A0A814KCW3_9BILA</name>
<dbReference type="EMBL" id="CAJOBA010063152">
    <property type="protein sequence ID" value="CAF4343019.1"/>
    <property type="molecule type" value="Genomic_DNA"/>
</dbReference>
<gene>
    <name evidence="1" type="ORF">GPM918_LOCUS16191</name>
    <name evidence="2" type="ORF">OVA965_LOCUS39374</name>
    <name evidence="3" type="ORF">SRO942_LOCUS16192</name>
    <name evidence="4" type="ORF">TMI583_LOCUS40675</name>
</gene>
<proteinExistence type="predicted"/>
<evidence type="ECO:0000313" key="4">
    <source>
        <dbReference type="EMBL" id="CAF4343019.1"/>
    </source>
</evidence>
<protein>
    <submittedName>
        <fullName evidence="1">Uncharacterized protein</fullName>
    </submittedName>
</protein>
<reference evidence="1" key="1">
    <citation type="submission" date="2021-02" db="EMBL/GenBank/DDBJ databases">
        <authorList>
            <person name="Nowell W R."/>
        </authorList>
    </citation>
    <scope>NUCLEOTIDE SEQUENCE</scope>
</reference>
<evidence type="ECO:0000313" key="5">
    <source>
        <dbReference type="Proteomes" id="UP000663829"/>
    </source>
</evidence>
<dbReference type="Proteomes" id="UP000682733">
    <property type="component" value="Unassembled WGS sequence"/>
</dbReference>
<evidence type="ECO:0000313" key="2">
    <source>
        <dbReference type="EMBL" id="CAF1552568.1"/>
    </source>
</evidence>
<dbReference type="Proteomes" id="UP000681722">
    <property type="component" value="Unassembled WGS sequence"/>
</dbReference>
<keyword evidence="5" id="KW-1185">Reference proteome</keyword>
<dbReference type="Proteomes" id="UP000677228">
    <property type="component" value="Unassembled WGS sequence"/>
</dbReference>
<dbReference type="EMBL" id="CAJOBC010004208">
    <property type="protein sequence ID" value="CAF3818853.1"/>
    <property type="molecule type" value="Genomic_DNA"/>
</dbReference>
<evidence type="ECO:0000313" key="3">
    <source>
        <dbReference type="EMBL" id="CAF3818853.1"/>
    </source>
</evidence>
<dbReference type="OrthoDB" id="10062977at2759"/>
<evidence type="ECO:0000313" key="1">
    <source>
        <dbReference type="EMBL" id="CAF1049202.1"/>
    </source>
</evidence>
<sequence>MATTTTTTVAATTTTINIHSSPDEVLFYANDTSYEFVEQYLDVLKVECEALDDIQIRVCFKLKDNTYMVKPGMVVDAEGFLVALRAKDKNI</sequence>
<comment type="caution">
    <text evidence="1">The sequence shown here is derived from an EMBL/GenBank/DDBJ whole genome shotgun (WGS) entry which is preliminary data.</text>
</comment>
<dbReference type="Proteomes" id="UP000663829">
    <property type="component" value="Unassembled WGS sequence"/>
</dbReference>
<dbReference type="EMBL" id="CAJNOQ010004207">
    <property type="protein sequence ID" value="CAF1049202.1"/>
    <property type="molecule type" value="Genomic_DNA"/>
</dbReference>
<dbReference type="EMBL" id="CAJNOK010040669">
    <property type="protein sequence ID" value="CAF1552568.1"/>
    <property type="molecule type" value="Genomic_DNA"/>
</dbReference>
<accession>A0A814KCW3</accession>
<dbReference type="AlphaFoldDB" id="A0A814KCW3"/>
<organism evidence="1 5">
    <name type="scientific">Didymodactylos carnosus</name>
    <dbReference type="NCBI Taxonomy" id="1234261"/>
    <lineage>
        <taxon>Eukaryota</taxon>
        <taxon>Metazoa</taxon>
        <taxon>Spiralia</taxon>
        <taxon>Gnathifera</taxon>
        <taxon>Rotifera</taxon>
        <taxon>Eurotatoria</taxon>
        <taxon>Bdelloidea</taxon>
        <taxon>Philodinida</taxon>
        <taxon>Philodinidae</taxon>
        <taxon>Didymodactylos</taxon>
    </lineage>
</organism>